<reference evidence="1 2" key="1">
    <citation type="submission" date="2012-02" db="EMBL/GenBank/DDBJ databases">
        <title>Improved High-Quality Draft Sequence of Rhizobium leguminosarum bv. trifolii WSM2297.</title>
        <authorList>
            <consortium name="US DOE Joint Genome Institute"/>
            <person name="Lucas S."/>
            <person name="Han J."/>
            <person name="Lapidus A."/>
            <person name="Cheng J.-F."/>
            <person name="Goodwin L."/>
            <person name="Pitluck S."/>
            <person name="Peters L."/>
            <person name="Ovchinnikova G."/>
            <person name="Zhang X."/>
            <person name="Detter J.C."/>
            <person name="Han C."/>
            <person name="Tapia R."/>
            <person name="Land M."/>
            <person name="Hauser L."/>
            <person name="Kyrpides N."/>
            <person name="Ivanova N."/>
            <person name="Pagani I."/>
            <person name="Brau L."/>
            <person name="Yates R."/>
            <person name="O'Hara G."/>
            <person name="Rui T."/>
            <person name="Howieson J."/>
            <person name="Reeve W."/>
            <person name="Woyke T."/>
        </authorList>
    </citation>
    <scope>NUCLEOTIDE SEQUENCE [LARGE SCALE GENOMIC DNA]</scope>
    <source>
        <strain evidence="1 2">WSM2297</strain>
    </source>
</reference>
<protein>
    <submittedName>
        <fullName evidence="1">Uncharacterized protein</fullName>
    </submittedName>
</protein>
<gene>
    <name evidence="1" type="ORF">Rleg4DRAFT_2365</name>
</gene>
<dbReference type="HOGENOM" id="CLU_2194828_0_0_5"/>
<sequence length="108" mass="12025">MPYEVVTASLNTMDKSGRIDVRFGPEMKTVVVSRRALLSVASPPRATEVRLLEYVGMFCDIAASRLRSEALGNDTLLITANDVRRWRHAWQSSEVSADAKASYRPLVV</sequence>
<evidence type="ECO:0000313" key="1">
    <source>
        <dbReference type="EMBL" id="EJC80722.1"/>
    </source>
</evidence>
<dbReference type="Proteomes" id="UP000005732">
    <property type="component" value="Unassembled WGS sequence"/>
</dbReference>
<dbReference type="RefSeq" id="WP_003581465.1">
    <property type="nucleotide sequence ID" value="NZ_JH719395.1"/>
</dbReference>
<accession>J0CC64</accession>
<dbReference type="OrthoDB" id="8372145at2"/>
<organism evidence="1 2">
    <name type="scientific">Rhizobium leguminosarum bv. trifolii WSM2297</name>
    <dbReference type="NCBI Taxonomy" id="754762"/>
    <lineage>
        <taxon>Bacteria</taxon>
        <taxon>Pseudomonadati</taxon>
        <taxon>Pseudomonadota</taxon>
        <taxon>Alphaproteobacteria</taxon>
        <taxon>Hyphomicrobiales</taxon>
        <taxon>Rhizobiaceae</taxon>
        <taxon>Rhizobium/Agrobacterium group</taxon>
        <taxon>Rhizobium</taxon>
    </lineage>
</organism>
<name>J0CC64_RHILT</name>
<dbReference type="AlphaFoldDB" id="J0CC64"/>
<evidence type="ECO:0000313" key="2">
    <source>
        <dbReference type="Proteomes" id="UP000005732"/>
    </source>
</evidence>
<proteinExistence type="predicted"/>
<dbReference type="EMBL" id="JH719395">
    <property type="protein sequence ID" value="EJC80722.1"/>
    <property type="molecule type" value="Genomic_DNA"/>
</dbReference>